<gene>
    <name evidence="1" type="ORF">NRB56_01370</name>
</gene>
<evidence type="ECO:0000313" key="1">
    <source>
        <dbReference type="EMBL" id="MQY24589.1"/>
    </source>
</evidence>
<name>A0A7K0DG06_9NOCA</name>
<protein>
    <recommendedName>
        <fullName evidence="3">Transcriptional regulator</fullName>
    </recommendedName>
</protein>
<reference evidence="1 2" key="1">
    <citation type="submission" date="2019-10" db="EMBL/GenBank/DDBJ databases">
        <title>Nocardia macrotermitis sp. nov. and Nocardia aurantia sp. nov., isolated from the gut of fungus growing-termite Macrotermes natalensis.</title>
        <authorList>
            <person name="Benndorf R."/>
            <person name="Schwitalla J."/>
            <person name="Martin K."/>
            <person name="De Beer W."/>
            <person name="Kaster A.-K."/>
            <person name="Vollmers J."/>
            <person name="Poulsen M."/>
            <person name="Beemelmanns C."/>
        </authorList>
    </citation>
    <scope>NUCLEOTIDE SEQUENCE [LARGE SCALE GENOMIC DNA]</scope>
    <source>
        <strain evidence="1 2">RB56</strain>
    </source>
</reference>
<dbReference type="PANTHER" id="PTHR35010">
    <property type="entry name" value="BLL4672 PROTEIN-RELATED"/>
    <property type="match status" value="1"/>
</dbReference>
<keyword evidence="2" id="KW-1185">Reference proteome</keyword>
<sequence>MSDRAELAAFLRTRRARLRPPDVGLPQLGNTRRTPGLRRQEVAQLAGVTSRLRTP</sequence>
<organism evidence="1 2">
    <name type="scientific">Nocardia aurantia</name>
    <dbReference type="NCBI Taxonomy" id="2585199"/>
    <lineage>
        <taxon>Bacteria</taxon>
        <taxon>Bacillati</taxon>
        <taxon>Actinomycetota</taxon>
        <taxon>Actinomycetes</taxon>
        <taxon>Mycobacteriales</taxon>
        <taxon>Nocardiaceae</taxon>
        <taxon>Nocardia</taxon>
    </lineage>
</organism>
<dbReference type="EMBL" id="WEGI01000001">
    <property type="protein sequence ID" value="MQY24589.1"/>
    <property type="molecule type" value="Genomic_DNA"/>
</dbReference>
<dbReference type="PANTHER" id="PTHR35010:SF2">
    <property type="entry name" value="BLL4672 PROTEIN"/>
    <property type="match status" value="1"/>
</dbReference>
<dbReference type="Proteomes" id="UP000431401">
    <property type="component" value="Unassembled WGS sequence"/>
</dbReference>
<evidence type="ECO:0000313" key="2">
    <source>
        <dbReference type="Proteomes" id="UP000431401"/>
    </source>
</evidence>
<evidence type="ECO:0008006" key="3">
    <source>
        <dbReference type="Google" id="ProtNLM"/>
    </source>
</evidence>
<accession>A0A7K0DG06</accession>
<comment type="caution">
    <text evidence="1">The sequence shown here is derived from an EMBL/GenBank/DDBJ whole genome shotgun (WGS) entry which is preliminary data.</text>
</comment>
<dbReference type="AlphaFoldDB" id="A0A7K0DG06"/>
<proteinExistence type="predicted"/>